<feature type="region of interest" description="Disordered" evidence="2">
    <location>
        <begin position="424"/>
        <end position="469"/>
    </location>
</feature>
<feature type="region of interest" description="Disordered" evidence="2">
    <location>
        <begin position="395"/>
        <end position="414"/>
    </location>
</feature>
<gene>
    <name evidence="3" type="ORF">HHI36_000472</name>
</gene>
<dbReference type="Proteomes" id="UP001516400">
    <property type="component" value="Unassembled WGS sequence"/>
</dbReference>
<organism evidence="3 4">
    <name type="scientific">Cryptolaemus montrouzieri</name>
    <dbReference type="NCBI Taxonomy" id="559131"/>
    <lineage>
        <taxon>Eukaryota</taxon>
        <taxon>Metazoa</taxon>
        <taxon>Ecdysozoa</taxon>
        <taxon>Arthropoda</taxon>
        <taxon>Hexapoda</taxon>
        <taxon>Insecta</taxon>
        <taxon>Pterygota</taxon>
        <taxon>Neoptera</taxon>
        <taxon>Endopterygota</taxon>
        <taxon>Coleoptera</taxon>
        <taxon>Polyphaga</taxon>
        <taxon>Cucujiformia</taxon>
        <taxon>Coccinelloidea</taxon>
        <taxon>Coccinellidae</taxon>
        <taxon>Scymninae</taxon>
        <taxon>Scymnini</taxon>
        <taxon>Cryptolaemus</taxon>
    </lineage>
</organism>
<evidence type="ECO:0000256" key="2">
    <source>
        <dbReference type="SAM" id="MobiDB-lite"/>
    </source>
</evidence>
<feature type="region of interest" description="Disordered" evidence="2">
    <location>
        <begin position="571"/>
        <end position="669"/>
    </location>
</feature>
<feature type="coiled-coil region" evidence="1">
    <location>
        <begin position="127"/>
        <end position="205"/>
    </location>
</feature>
<sequence length="669" mass="77811">MEIISEDIMKQYNRYSKQINDLVFDVIKYYEKNCDNLLSTLDIKIENYLEKYNLEELNNNVSDLTERTADALEQIKILQKDLDNLSKAEEDLNIQKENILGTSRKINVDKMKEDELKKKNLTLRQKVTLLENSKSNLEKTVKKLREENKRLKEGDNKACVPDNDIHYKMLLQEYITFKENHEEILKDYKTKLVHLQQELEGYKNECMRTSTPFGLEHILSEETKTPLQADLAKLQEAYANIRMINAKLEAENMYSKKLIEGHKQEIGKFNLIKEAYDKLLEENNKLMTDVDTMKYKRARDRDEFLRLLRKEKSDNDSKHTKQIQDIKTEYEAKLERMKEKMIKLYRDEVNKEMNRVKAGHHESSSLLKMIEQLKGDLFEAEQKVQLLEMEREILKRNQDQSSNSHTTRESFSAFRLHDSDTRSLRDFSSSSISSMATSAKPKSNTGKLMEFKHPSKVNPSSLDTRKQYDERRVSTLPRTGTVIEEVTISRRTSIGVPDSIGHTMQMEDEEEMFNNKYLMDLKQGKCDLPSSGDRDSRVSELAWRNSMVPPHLKSSYPAEMQFCSPGRYKEDDIKTGNIPFDDSLSKLLPGDKPRKKDFGTTSYKKPGPPTPSKNGGRLSLQGNEVHPAREPPSEPKRSTPSRIRALFTGRNSSKSSSETSPPRRRFFRR</sequence>
<dbReference type="EMBL" id="JABFTP020000185">
    <property type="protein sequence ID" value="KAL3285957.1"/>
    <property type="molecule type" value="Genomic_DNA"/>
</dbReference>
<protein>
    <submittedName>
        <fullName evidence="3">Uncharacterized protein</fullName>
    </submittedName>
</protein>
<feature type="compositionally biased region" description="Low complexity" evidence="2">
    <location>
        <begin position="650"/>
        <end position="660"/>
    </location>
</feature>
<keyword evidence="1" id="KW-0175">Coiled coil</keyword>
<evidence type="ECO:0000256" key="1">
    <source>
        <dbReference type="SAM" id="Coils"/>
    </source>
</evidence>
<name>A0ABD2P5G2_9CUCU</name>
<evidence type="ECO:0000313" key="4">
    <source>
        <dbReference type="Proteomes" id="UP001516400"/>
    </source>
</evidence>
<comment type="caution">
    <text evidence="3">The sequence shown here is derived from an EMBL/GenBank/DDBJ whole genome shotgun (WGS) entry which is preliminary data.</text>
</comment>
<accession>A0ABD2P5G2</accession>
<feature type="compositionally biased region" description="Low complexity" evidence="2">
    <location>
        <begin position="426"/>
        <end position="439"/>
    </location>
</feature>
<reference evidence="3 4" key="1">
    <citation type="journal article" date="2021" name="BMC Biol.">
        <title>Horizontally acquired antibacterial genes associated with adaptive radiation of ladybird beetles.</title>
        <authorList>
            <person name="Li H.S."/>
            <person name="Tang X.F."/>
            <person name="Huang Y.H."/>
            <person name="Xu Z.Y."/>
            <person name="Chen M.L."/>
            <person name="Du X.Y."/>
            <person name="Qiu B.Y."/>
            <person name="Chen P.T."/>
            <person name="Zhang W."/>
            <person name="Slipinski A."/>
            <person name="Escalona H.E."/>
            <person name="Waterhouse R.M."/>
            <person name="Zwick A."/>
            <person name="Pang H."/>
        </authorList>
    </citation>
    <scope>NUCLEOTIDE SEQUENCE [LARGE SCALE GENOMIC DNA]</scope>
    <source>
        <strain evidence="3">SYSU2018</strain>
    </source>
</reference>
<proteinExistence type="predicted"/>
<feature type="coiled-coil region" evidence="1">
    <location>
        <begin position="54"/>
        <end position="98"/>
    </location>
</feature>
<dbReference type="AlphaFoldDB" id="A0ABD2P5G2"/>
<keyword evidence="4" id="KW-1185">Reference proteome</keyword>
<feature type="compositionally biased region" description="Basic and acidic residues" evidence="2">
    <location>
        <begin position="589"/>
        <end position="598"/>
    </location>
</feature>
<evidence type="ECO:0000313" key="3">
    <source>
        <dbReference type="EMBL" id="KAL3285957.1"/>
    </source>
</evidence>
<feature type="compositionally biased region" description="Basic and acidic residues" evidence="2">
    <location>
        <begin position="626"/>
        <end position="637"/>
    </location>
</feature>